<name>A0AAD7INP6_9AGAR</name>
<evidence type="ECO:0000259" key="7">
    <source>
        <dbReference type="PROSITE" id="PS50850"/>
    </source>
</evidence>
<keyword evidence="9" id="KW-1185">Reference proteome</keyword>
<dbReference type="AlphaFoldDB" id="A0AAD7INP6"/>
<proteinExistence type="predicted"/>
<feature type="transmembrane region" description="Helical" evidence="6">
    <location>
        <begin position="91"/>
        <end position="109"/>
    </location>
</feature>
<feature type="transmembrane region" description="Helical" evidence="6">
    <location>
        <begin position="20"/>
        <end position="39"/>
    </location>
</feature>
<feature type="transmembrane region" description="Helical" evidence="6">
    <location>
        <begin position="210"/>
        <end position="232"/>
    </location>
</feature>
<dbReference type="Pfam" id="PF07690">
    <property type="entry name" value="MFS_1"/>
    <property type="match status" value="2"/>
</dbReference>
<feature type="transmembrane region" description="Helical" evidence="6">
    <location>
        <begin position="59"/>
        <end position="79"/>
    </location>
</feature>
<dbReference type="Proteomes" id="UP001215598">
    <property type="component" value="Unassembled WGS sequence"/>
</dbReference>
<evidence type="ECO:0000256" key="5">
    <source>
        <dbReference type="ARBA" id="ARBA00023136"/>
    </source>
</evidence>
<dbReference type="Gene3D" id="1.20.1250.20">
    <property type="entry name" value="MFS general substrate transporter like domains"/>
    <property type="match status" value="1"/>
</dbReference>
<dbReference type="PANTHER" id="PTHR23504">
    <property type="entry name" value="MAJOR FACILITATOR SUPERFAMILY DOMAIN-CONTAINING PROTEIN 10"/>
    <property type="match status" value="1"/>
</dbReference>
<evidence type="ECO:0000256" key="2">
    <source>
        <dbReference type="ARBA" id="ARBA00022448"/>
    </source>
</evidence>
<evidence type="ECO:0000313" key="9">
    <source>
        <dbReference type="Proteomes" id="UP001215598"/>
    </source>
</evidence>
<accession>A0AAD7INP6</accession>
<dbReference type="PROSITE" id="PS50850">
    <property type="entry name" value="MFS"/>
    <property type="match status" value="1"/>
</dbReference>
<dbReference type="PANTHER" id="PTHR23504:SF15">
    <property type="entry name" value="MAJOR FACILITATOR SUPERFAMILY (MFS) PROFILE DOMAIN-CONTAINING PROTEIN"/>
    <property type="match status" value="1"/>
</dbReference>
<evidence type="ECO:0000256" key="1">
    <source>
        <dbReference type="ARBA" id="ARBA00004141"/>
    </source>
</evidence>
<evidence type="ECO:0000256" key="6">
    <source>
        <dbReference type="SAM" id="Phobius"/>
    </source>
</evidence>
<reference evidence="8" key="1">
    <citation type="submission" date="2023-03" db="EMBL/GenBank/DDBJ databases">
        <title>Massive genome expansion in bonnet fungi (Mycena s.s.) driven by repeated elements and novel gene families across ecological guilds.</title>
        <authorList>
            <consortium name="Lawrence Berkeley National Laboratory"/>
            <person name="Harder C.B."/>
            <person name="Miyauchi S."/>
            <person name="Viragh M."/>
            <person name="Kuo A."/>
            <person name="Thoen E."/>
            <person name="Andreopoulos B."/>
            <person name="Lu D."/>
            <person name="Skrede I."/>
            <person name="Drula E."/>
            <person name="Henrissat B."/>
            <person name="Morin E."/>
            <person name="Kohler A."/>
            <person name="Barry K."/>
            <person name="LaButti K."/>
            <person name="Morin E."/>
            <person name="Salamov A."/>
            <person name="Lipzen A."/>
            <person name="Mereny Z."/>
            <person name="Hegedus B."/>
            <person name="Baldrian P."/>
            <person name="Stursova M."/>
            <person name="Weitz H."/>
            <person name="Taylor A."/>
            <person name="Grigoriev I.V."/>
            <person name="Nagy L.G."/>
            <person name="Martin F."/>
            <person name="Kauserud H."/>
        </authorList>
    </citation>
    <scope>NUCLEOTIDE SEQUENCE</scope>
    <source>
        <strain evidence="8">CBHHK182m</strain>
    </source>
</reference>
<gene>
    <name evidence="8" type="ORF">B0H16DRAFT_961479</name>
</gene>
<feature type="domain" description="Major facilitator superfamily (MFS) profile" evidence="7">
    <location>
        <begin position="18"/>
        <end position="476"/>
    </location>
</feature>
<dbReference type="GO" id="GO:0022857">
    <property type="term" value="F:transmembrane transporter activity"/>
    <property type="evidence" value="ECO:0007669"/>
    <property type="project" value="InterPro"/>
</dbReference>
<evidence type="ECO:0000256" key="3">
    <source>
        <dbReference type="ARBA" id="ARBA00022692"/>
    </source>
</evidence>
<keyword evidence="4 6" id="KW-1133">Transmembrane helix</keyword>
<dbReference type="InterPro" id="IPR036259">
    <property type="entry name" value="MFS_trans_sf"/>
</dbReference>
<evidence type="ECO:0000313" key="8">
    <source>
        <dbReference type="EMBL" id="KAJ7746322.1"/>
    </source>
</evidence>
<keyword evidence="5 6" id="KW-0472">Membrane</keyword>
<comment type="subcellular location">
    <subcellularLocation>
        <location evidence="1">Membrane</location>
        <topology evidence="1">Multi-pass membrane protein</topology>
    </subcellularLocation>
</comment>
<organism evidence="8 9">
    <name type="scientific">Mycena metata</name>
    <dbReference type="NCBI Taxonomy" id="1033252"/>
    <lineage>
        <taxon>Eukaryota</taxon>
        <taxon>Fungi</taxon>
        <taxon>Dikarya</taxon>
        <taxon>Basidiomycota</taxon>
        <taxon>Agaricomycotina</taxon>
        <taxon>Agaricomycetes</taxon>
        <taxon>Agaricomycetidae</taxon>
        <taxon>Agaricales</taxon>
        <taxon>Marasmiineae</taxon>
        <taxon>Mycenaceae</taxon>
        <taxon>Mycena</taxon>
    </lineage>
</organism>
<keyword evidence="3 6" id="KW-0812">Transmembrane</keyword>
<protein>
    <submittedName>
        <fullName evidence="8">Major facilitator superfamily multidrug-resistance, DHA1 sub-family</fullName>
    </submittedName>
</protein>
<dbReference type="SUPFAM" id="SSF103473">
    <property type="entry name" value="MFS general substrate transporter"/>
    <property type="match status" value="1"/>
</dbReference>
<comment type="caution">
    <text evidence="8">The sequence shown here is derived from an EMBL/GenBank/DDBJ whole genome shotgun (WGS) entry which is preliminary data.</text>
</comment>
<sequence length="482" mass="51293">MDGDRNVARRRAPFPKVQVAIVFLIQFSEPITALVIYPFVVQFVRDTGITGGEESKTGFYAGFLESAFFLTESLSVFPLGRLSDTYGRRPVLLWGPLGLGLSMLGFGLSKSFWTLLFFRCIQGVCNGGIGSFCSPGLSIPLHNSAPQGVSKTVINEIADPTNIADIFSMMPLIWSIGTTVAPLLGGLLANPATKWPATFGRLEIFRIHAYFAPCLVAGLIALISFAFAFVGLNETLPSIVARRAKSNAPAVETDPLIPTPPHDAPPPIRDLLIRPVFIALANHGILAFVHMANEALIPLVFATPIGAGLGLNPNEIGIILGIRGACNVVVQLLFAGPLIRRYGPRRIVIAGSIASLIQFSLYPIVGVLARRAAGVDAAVYIVLACQLSCAFVVYFAYAGMMIFIMDAAPGPASLGSVNGLAQMVGTVLRSLAPSFSSSLFALSVEHHFAAGNMVYFALMAVTLGALCCSLLLPRTLRSEVKA</sequence>
<feature type="transmembrane region" description="Helical" evidence="6">
    <location>
        <begin position="452"/>
        <end position="472"/>
    </location>
</feature>
<feature type="transmembrane region" description="Helical" evidence="6">
    <location>
        <begin position="347"/>
        <end position="365"/>
    </location>
</feature>
<evidence type="ECO:0000256" key="4">
    <source>
        <dbReference type="ARBA" id="ARBA00022989"/>
    </source>
</evidence>
<dbReference type="EMBL" id="JARKIB010000080">
    <property type="protein sequence ID" value="KAJ7746322.1"/>
    <property type="molecule type" value="Genomic_DNA"/>
</dbReference>
<feature type="transmembrane region" description="Helical" evidence="6">
    <location>
        <begin position="377"/>
        <end position="400"/>
    </location>
</feature>
<keyword evidence="2" id="KW-0813">Transport</keyword>
<dbReference type="GO" id="GO:0016020">
    <property type="term" value="C:membrane"/>
    <property type="evidence" value="ECO:0007669"/>
    <property type="project" value="UniProtKB-SubCell"/>
</dbReference>
<dbReference type="InterPro" id="IPR011701">
    <property type="entry name" value="MFS"/>
</dbReference>
<feature type="transmembrane region" description="Helical" evidence="6">
    <location>
        <begin position="172"/>
        <end position="189"/>
    </location>
</feature>
<dbReference type="InterPro" id="IPR020846">
    <property type="entry name" value="MFS_dom"/>
</dbReference>